<accession>A0A8S2R2B4</accession>
<comment type="caution">
    <text evidence="2">The sequence shown here is derived from an EMBL/GenBank/DDBJ whole genome shotgun (WGS) entry which is preliminary data.</text>
</comment>
<dbReference type="Proteomes" id="UP000682733">
    <property type="component" value="Unassembled WGS sequence"/>
</dbReference>
<proteinExistence type="predicted"/>
<evidence type="ECO:0000313" key="3">
    <source>
        <dbReference type="Proteomes" id="UP000682733"/>
    </source>
</evidence>
<sequence>MDLIYYWSQGEATHEHLRRHCNFSSIDEDILWEIIDKASKQTTLARAIIRQKYLKNFHKSLTTGGENWPKIGHHIQAFVLEIAHQAKLAGYTDVQ</sequence>
<dbReference type="Proteomes" id="UP000677228">
    <property type="component" value="Unassembled WGS sequence"/>
</dbReference>
<organism evidence="2 3">
    <name type="scientific">Didymodactylos carnosus</name>
    <dbReference type="NCBI Taxonomy" id="1234261"/>
    <lineage>
        <taxon>Eukaryota</taxon>
        <taxon>Metazoa</taxon>
        <taxon>Spiralia</taxon>
        <taxon>Gnathifera</taxon>
        <taxon>Rotifera</taxon>
        <taxon>Eurotatoria</taxon>
        <taxon>Bdelloidea</taxon>
        <taxon>Philodinida</taxon>
        <taxon>Philodinidae</taxon>
        <taxon>Didymodactylos</taxon>
    </lineage>
</organism>
<dbReference type="EMBL" id="CAJOBA010042513">
    <property type="protein sequence ID" value="CAF4134601.1"/>
    <property type="molecule type" value="Genomic_DNA"/>
</dbReference>
<dbReference type="AlphaFoldDB" id="A0A8S2R2B4"/>
<protein>
    <submittedName>
        <fullName evidence="2">Uncharacterized protein</fullName>
    </submittedName>
</protein>
<gene>
    <name evidence="1" type="ORF">OVA965_LOCUS29575</name>
    <name evidence="2" type="ORF">TMI583_LOCUS30351</name>
</gene>
<evidence type="ECO:0000313" key="2">
    <source>
        <dbReference type="EMBL" id="CAF4134601.1"/>
    </source>
</evidence>
<evidence type="ECO:0000313" key="1">
    <source>
        <dbReference type="EMBL" id="CAF1324009.1"/>
    </source>
</evidence>
<reference evidence="2" key="1">
    <citation type="submission" date="2021-02" db="EMBL/GenBank/DDBJ databases">
        <authorList>
            <person name="Nowell W R."/>
        </authorList>
    </citation>
    <scope>NUCLEOTIDE SEQUENCE</scope>
</reference>
<dbReference type="EMBL" id="CAJNOK010020904">
    <property type="protein sequence ID" value="CAF1324009.1"/>
    <property type="molecule type" value="Genomic_DNA"/>
</dbReference>
<name>A0A8S2R2B4_9BILA</name>